<protein>
    <recommendedName>
        <fullName evidence="3">Integrase catalytic domain-containing protein</fullName>
    </recommendedName>
</protein>
<proteinExistence type="predicted"/>
<dbReference type="InterPro" id="IPR036397">
    <property type="entry name" value="RNaseH_sf"/>
</dbReference>
<evidence type="ECO:0000313" key="1">
    <source>
        <dbReference type="EMBL" id="PFX16622.1"/>
    </source>
</evidence>
<dbReference type="AlphaFoldDB" id="A0A2B4RK57"/>
<reference evidence="2" key="1">
    <citation type="journal article" date="2017" name="bioRxiv">
        <title>Comparative analysis of the genomes of Stylophora pistillata and Acropora digitifera provides evidence for extensive differences between species of corals.</title>
        <authorList>
            <person name="Voolstra C.R."/>
            <person name="Li Y."/>
            <person name="Liew Y.J."/>
            <person name="Baumgarten S."/>
            <person name="Zoccola D."/>
            <person name="Flot J.-F."/>
            <person name="Tambutte S."/>
            <person name="Allemand D."/>
            <person name="Aranda M."/>
        </authorList>
    </citation>
    <scope>NUCLEOTIDE SEQUENCE [LARGE SCALE GENOMIC DNA]</scope>
</reference>
<gene>
    <name evidence="1" type="ORF">AWC38_SpisGene19087</name>
</gene>
<evidence type="ECO:0000313" key="2">
    <source>
        <dbReference type="Proteomes" id="UP000225706"/>
    </source>
</evidence>
<name>A0A2B4RK57_STYPI</name>
<dbReference type="InterPro" id="IPR012337">
    <property type="entry name" value="RNaseH-like_sf"/>
</dbReference>
<dbReference type="GO" id="GO:0003676">
    <property type="term" value="F:nucleic acid binding"/>
    <property type="evidence" value="ECO:0007669"/>
    <property type="project" value="InterPro"/>
</dbReference>
<evidence type="ECO:0008006" key="3">
    <source>
        <dbReference type="Google" id="ProtNLM"/>
    </source>
</evidence>
<dbReference type="Gene3D" id="3.30.420.10">
    <property type="entry name" value="Ribonuclease H-like superfamily/Ribonuclease H"/>
    <property type="match status" value="1"/>
</dbReference>
<dbReference type="OrthoDB" id="8046937at2759"/>
<dbReference type="PANTHER" id="PTHR47331:SF5">
    <property type="entry name" value="RIBONUCLEASE H"/>
    <property type="match status" value="1"/>
</dbReference>
<dbReference type="Proteomes" id="UP000225706">
    <property type="component" value="Unassembled WGS sequence"/>
</dbReference>
<organism evidence="1 2">
    <name type="scientific">Stylophora pistillata</name>
    <name type="common">Smooth cauliflower coral</name>
    <dbReference type="NCBI Taxonomy" id="50429"/>
    <lineage>
        <taxon>Eukaryota</taxon>
        <taxon>Metazoa</taxon>
        <taxon>Cnidaria</taxon>
        <taxon>Anthozoa</taxon>
        <taxon>Hexacorallia</taxon>
        <taxon>Scleractinia</taxon>
        <taxon>Astrocoeniina</taxon>
        <taxon>Pocilloporidae</taxon>
        <taxon>Stylophora</taxon>
    </lineage>
</organism>
<dbReference type="SUPFAM" id="SSF53098">
    <property type="entry name" value="Ribonuclease H-like"/>
    <property type="match status" value="1"/>
</dbReference>
<accession>A0A2B4RK57</accession>
<dbReference type="EMBL" id="LSMT01000531">
    <property type="protein sequence ID" value="PFX16622.1"/>
    <property type="molecule type" value="Genomic_DNA"/>
</dbReference>
<keyword evidence="2" id="KW-1185">Reference proteome</keyword>
<sequence>MANLPKDRLEPVPPFAFSAVDYFGPWYIKEGRHEVKRYGVLFTCLASRAVHLEVASSLSTDSFLNAYRRFVGRRGPVQQLRSDQGTNFVGARNELQQELATLEHNKIRQELVKRNCDWVDFKTNVPEASHMGGAWERQIRTVRNVLASLLTRHAAQLDDETLRTFMVEAEAIANCRPLTVHKINSSQMPEPLTPNHLLTMKTKIADRNLDDNGRPAGPLTSLCRPVQKLILLLPREEREDRGIPT</sequence>
<comment type="caution">
    <text evidence="1">The sequence shown here is derived from an EMBL/GenBank/DDBJ whole genome shotgun (WGS) entry which is preliminary data.</text>
</comment>
<dbReference type="STRING" id="50429.A0A2B4RK57"/>
<dbReference type="PANTHER" id="PTHR47331">
    <property type="entry name" value="PHD-TYPE DOMAIN-CONTAINING PROTEIN"/>
    <property type="match status" value="1"/>
</dbReference>